<dbReference type="Gene3D" id="3.40.50.300">
    <property type="entry name" value="P-loop containing nucleotide triphosphate hydrolases"/>
    <property type="match status" value="1"/>
</dbReference>
<reference evidence="2 3" key="1">
    <citation type="journal article" date="2015" name="Appl. Microbiol. Biotechnol.">
        <title>The consequence of an additional NADH dehydrogenase paralog on the growth of Gluconobacter oxydans DSM3504.</title>
        <authorList>
            <person name="Kostner D."/>
            <person name="Luchterhand B."/>
            <person name="Junker A."/>
            <person name="Volland S."/>
            <person name="Daniel R."/>
            <person name="Buchs J."/>
            <person name="Liebl W."/>
            <person name="Ehrenreich A."/>
        </authorList>
    </citation>
    <scope>NUCLEOTIDE SEQUENCE [LARGE SCALE GENOMIC DNA]</scope>
    <source>
        <strain evidence="2">DSM 3504</strain>
    </source>
</reference>
<dbReference type="AlphaFoldDB" id="A0A067Z5E4"/>
<dbReference type="CDD" id="cd01918">
    <property type="entry name" value="HprK_C"/>
    <property type="match status" value="1"/>
</dbReference>
<evidence type="ECO:0000313" key="3">
    <source>
        <dbReference type="Proteomes" id="UP000031656"/>
    </source>
</evidence>
<name>A0A067Z5E4_GLUOY</name>
<evidence type="ECO:0000259" key="1">
    <source>
        <dbReference type="Pfam" id="PF07475"/>
    </source>
</evidence>
<dbReference type="SUPFAM" id="SSF53795">
    <property type="entry name" value="PEP carboxykinase-like"/>
    <property type="match status" value="1"/>
</dbReference>
<keyword evidence="2" id="KW-0418">Kinase</keyword>
<gene>
    <name evidence="2" type="ORF">GLS_c09000</name>
</gene>
<proteinExistence type="predicted"/>
<dbReference type="Proteomes" id="UP000031656">
    <property type="component" value="Chromosome"/>
</dbReference>
<dbReference type="EMBL" id="CP004373">
    <property type="protein sequence ID" value="AHK70810.1"/>
    <property type="molecule type" value="Genomic_DNA"/>
</dbReference>
<dbReference type="HOGENOM" id="CLU_1174075_0_0_5"/>
<dbReference type="GO" id="GO:0005524">
    <property type="term" value="F:ATP binding"/>
    <property type="evidence" value="ECO:0007669"/>
    <property type="project" value="InterPro"/>
</dbReference>
<accession>A0A067Z5E4</accession>
<keyword evidence="2" id="KW-0808">Transferase</keyword>
<evidence type="ECO:0000313" key="2">
    <source>
        <dbReference type="EMBL" id="AHK70810.1"/>
    </source>
</evidence>
<feature type="domain" description="HPr kinase/phosphorylase C-terminal" evidence="1">
    <location>
        <begin position="91"/>
        <end position="163"/>
    </location>
</feature>
<dbReference type="KEGG" id="goy:GLS_c09000"/>
<dbReference type="InterPro" id="IPR011104">
    <property type="entry name" value="Hpr_kin/Pase_C"/>
</dbReference>
<organism evidence="2 3">
    <name type="scientific">Gluconobacter oxydans DSM 3504</name>
    <dbReference type="NCBI Taxonomy" id="1288313"/>
    <lineage>
        <taxon>Bacteria</taxon>
        <taxon>Pseudomonadati</taxon>
        <taxon>Pseudomonadota</taxon>
        <taxon>Alphaproteobacteria</taxon>
        <taxon>Acetobacterales</taxon>
        <taxon>Acetobacteraceae</taxon>
        <taxon>Gluconobacter</taxon>
    </lineage>
</organism>
<dbReference type="GO" id="GO:0000155">
    <property type="term" value="F:phosphorelay sensor kinase activity"/>
    <property type="evidence" value="ECO:0007669"/>
    <property type="project" value="InterPro"/>
</dbReference>
<sequence length="236" mass="24705">MIGQSFGNGGKCGLTFIRQPAGTVPVRTEATEIGAGDFVSMYGDGLVREGCAHGFVVLLHVRDPSCPCPTQGLSPLPWRSQSIMSVLSFLPEGSVHACCVAWNGDGVLISGPPGSGKSELALRLMDAGFDLVADDRVLLDGAVASAPERLAGLIEVRGVGILRTSFVTNATVRLRVCLGEGQPRLPEPCRDPWTGAVMLRLEPGFPGTVARIRAALKACCGTYEWVAGAGENVAET</sequence>
<protein>
    <submittedName>
        <fullName evidence="2">Putative HPr kinase</fullName>
    </submittedName>
</protein>
<dbReference type="Pfam" id="PF07475">
    <property type="entry name" value="Hpr_kinase_C"/>
    <property type="match status" value="1"/>
</dbReference>
<dbReference type="InterPro" id="IPR027417">
    <property type="entry name" value="P-loop_NTPase"/>
</dbReference>
<dbReference type="GO" id="GO:0006109">
    <property type="term" value="P:regulation of carbohydrate metabolic process"/>
    <property type="evidence" value="ECO:0007669"/>
    <property type="project" value="InterPro"/>
</dbReference>